<dbReference type="PANTHER" id="PTHR13370">
    <property type="entry name" value="RNA METHYLASE-RELATED"/>
    <property type="match status" value="1"/>
</dbReference>
<dbReference type="EMBL" id="KZ351563">
    <property type="protein sequence ID" value="PIO62873.1"/>
    <property type="molecule type" value="Genomic_DNA"/>
</dbReference>
<dbReference type="Gene3D" id="3.40.50.150">
    <property type="entry name" value="Vaccinia Virus protein VP39"/>
    <property type="match status" value="1"/>
</dbReference>
<dbReference type="OrthoDB" id="296065at2759"/>
<reference evidence="3 4" key="1">
    <citation type="submission" date="2015-09" db="EMBL/GenBank/DDBJ databases">
        <title>Draft genome of the parasitic nematode Teladorsagia circumcincta isolate WARC Sus (inbred).</title>
        <authorList>
            <person name="Mitreva M."/>
        </authorList>
    </citation>
    <scope>NUCLEOTIDE SEQUENCE [LARGE SCALE GENOMIC DNA]</scope>
    <source>
        <strain evidence="3 4">S</strain>
    </source>
</reference>
<gene>
    <name evidence="3" type="ORF">TELCIR_15552</name>
</gene>
<feature type="non-terminal residue" evidence="3">
    <location>
        <position position="155"/>
    </location>
</feature>
<protein>
    <submittedName>
        <fullName evidence="3">Uncharacterized protein</fullName>
    </submittedName>
</protein>
<keyword evidence="1" id="KW-0489">Methyltransferase</keyword>
<evidence type="ECO:0000256" key="1">
    <source>
        <dbReference type="ARBA" id="ARBA00022603"/>
    </source>
</evidence>
<sequence>MSTVFDCAEQSFSVKVRPIGRKKGVDCLGVAEKFARILPLNTASVNLKTPLNSFYILEEFSDACQLEPQRLIFCRLIGDGQYKLKSRYDIKTRRYIGNTTMDPELAFIQSNITSVRTCDLVLDPFMGTGGLLLSAAEFGAYTIGTEINYQIAKAI</sequence>
<evidence type="ECO:0000313" key="4">
    <source>
        <dbReference type="Proteomes" id="UP000230423"/>
    </source>
</evidence>
<organism evidence="3 4">
    <name type="scientific">Teladorsagia circumcincta</name>
    <name type="common">Brown stomach worm</name>
    <name type="synonym">Ostertagia circumcincta</name>
    <dbReference type="NCBI Taxonomy" id="45464"/>
    <lineage>
        <taxon>Eukaryota</taxon>
        <taxon>Metazoa</taxon>
        <taxon>Ecdysozoa</taxon>
        <taxon>Nematoda</taxon>
        <taxon>Chromadorea</taxon>
        <taxon>Rhabditida</taxon>
        <taxon>Rhabditina</taxon>
        <taxon>Rhabditomorpha</taxon>
        <taxon>Strongyloidea</taxon>
        <taxon>Trichostrongylidae</taxon>
        <taxon>Teladorsagia</taxon>
    </lineage>
</organism>
<evidence type="ECO:0000256" key="2">
    <source>
        <dbReference type="ARBA" id="ARBA00022679"/>
    </source>
</evidence>
<name>A0A2G9TY06_TELCI</name>
<dbReference type="SUPFAM" id="SSF53335">
    <property type="entry name" value="S-adenosyl-L-methionine-dependent methyltransferases"/>
    <property type="match status" value="1"/>
</dbReference>
<evidence type="ECO:0000313" key="3">
    <source>
        <dbReference type="EMBL" id="PIO62873.1"/>
    </source>
</evidence>
<dbReference type="InterPro" id="IPR029063">
    <property type="entry name" value="SAM-dependent_MTases_sf"/>
</dbReference>
<dbReference type="Proteomes" id="UP000230423">
    <property type="component" value="Unassembled WGS sequence"/>
</dbReference>
<dbReference type="AlphaFoldDB" id="A0A2G9TY06"/>
<dbReference type="GO" id="GO:0005737">
    <property type="term" value="C:cytoplasm"/>
    <property type="evidence" value="ECO:0007669"/>
    <property type="project" value="TreeGrafter"/>
</dbReference>
<keyword evidence="4" id="KW-1185">Reference proteome</keyword>
<accession>A0A2G9TY06</accession>
<proteinExistence type="predicted"/>
<keyword evidence="2" id="KW-0808">Transferase</keyword>
<dbReference type="PANTHER" id="PTHR13370:SF3">
    <property type="entry name" value="TRNA (GUANINE(10)-N2)-METHYLTRANSFERASE HOMOLOG"/>
    <property type="match status" value="1"/>
</dbReference>
<dbReference type="GO" id="GO:0008168">
    <property type="term" value="F:methyltransferase activity"/>
    <property type="evidence" value="ECO:0007669"/>
    <property type="project" value="UniProtKB-KW"/>
</dbReference>
<dbReference type="GO" id="GO:0032259">
    <property type="term" value="P:methylation"/>
    <property type="evidence" value="ECO:0007669"/>
    <property type="project" value="UniProtKB-KW"/>
</dbReference>